<proteinExistence type="predicted"/>
<dbReference type="EMBL" id="HBIC01041046">
    <property type="protein sequence ID" value="CAE0292180.1"/>
    <property type="molecule type" value="Transcribed_RNA"/>
</dbReference>
<dbReference type="PROSITE" id="PS51471">
    <property type="entry name" value="FE2OG_OXY"/>
    <property type="match status" value="1"/>
</dbReference>
<sequence>MDMHTDDSDVTFNLCLGLEFTSAGLQFCGHMGAPNHRKHTLTYQHVKGSCVVHLGRKRHGADDISSGERLNLILWNHSSAYRQSDECTDPEYVAEEGPPDSVCVSYTHDRDYGHFKDYPKGKEHFRGRGWCPRRSFEYAEFKPDCDKEQPPV</sequence>
<name>A0A7S3HD96_9STRA</name>
<organism evidence="3">
    <name type="scientific">Spumella elongata</name>
    <dbReference type="NCBI Taxonomy" id="89044"/>
    <lineage>
        <taxon>Eukaryota</taxon>
        <taxon>Sar</taxon>
        <taxon>Stramenopiles</taxon>
        <taxon>Ochrophyta</taxon>
        <taxon>Chrysophyceae</taxon>
        <taxon>Chromulinales</taxon>
        <taxon>Chromulinaceae</taxon>
        <taxon>Spumella</taxon>
    </lineage>
</organism>
<gene>
    <name evidence="3" type="ORF">SELO1098_LOCUS21026</name>
</gene>
<dbReference type="GO" id="GO:0031418">
    <property type="term" value="F:L-ascorbic acid binding"/>
    <property type="evidence" value="ECO:0007669"/>
    <property type="project" value="UniProtKB-KW"/>
</dbReference>
<keyword evidence="1" id="KW-0847">Vitamin C</keyword>
<evidence type="ECO:0000259" key="2">
    <source>
        <dbReference type="PROSITE" id="PS51471"/>
    </source>
</evidence>
<feature type="domain" description="Fe2OG dioxygenase" evidence="2">
    <location>
        <begin position="1"/>
        <end position="78"/>
    </location>
</feature>
<dbReference type="PANTHER" id="PTHR24014:SF4">
    <property type="entry name" value="2-OXOGLUTARATE AND IRON-DEPENDENT OXYGENASE DOMAIN-CONTAINING PROTEIN 2"/>
    <property type="match status" value="1"/>
</dbReference>
<evidence type="ECO:0000313" key="3">
    <source>
        <dbReference type="EMBL" id="CAE0292180.1"/>
    </source>
</evidence>
<accession>A0A7S3HD96</accession>
<evidence type="ECO:0000256" key="1">
    <source>
        <dbReference type="ARBA" id="ARBA00022896"/>
    </source>
</evidence>
<dbReference type="InterPro" id="IPR005123">
    <property type="entry name" value="Oxoglu/Fe-dep_dioxygenase_dom"/>
</dbReference>
<reference evidence="3" key="1">
    <citation type="submission" date="2021-01" db="EMBL/GenBank/DDBJ databases">
        <authorList>
            <person name="Corre E."/>
            <person name="Pelletier E."/>
            <person name="Niang G."/>
            <person name="Scheremetjew M."/>
            <person name="Finn R."/>
            <person name="Kale V."/>
            <person name="Holt S."/>
            <person name="Cochrane G."/>
            <person name="Meng A."/>
            <person name="Brown T."/>
            <person name="Cohen L."/>
        </authorList>
    </citation>
    <scope>NUCLEOTIDE SEQUENCE</scope>
    <source>
        <strain evidence="3">CCAP 955/1</strain>
    </source>
</reference>
<dbReference type="PANTHER" id="PTHR24014">
    <property type="entry name" value="2-OXOGLUTARATE AND IRON-DEPENDENT OXYGENASE DOMAIN-CONTAINING PROTEIN 2"/>
    <property type="match status" value="1"/>
</dbReference>
<protein>
    <recommendedName>
        <fullName evidence="2">Fe2OG dioxygenase domain-containing protein</fullName>
    </recommendedName>
</protein>
<dbReference type="AlphaFoldDB" id="A0A7S3HD96"/>